<feature type="region of interest" description="Disordered" evidence="2">
    <location>
        <begin position="966"/>
        <end position="1002"/>
    </location>
</feature>
<dbReference type="SUPFAM" id="SSF64268">
    <property type="entry name" value="PX domain"/>
    <property type="match status" value="1"/>
</dbReference>
<dbReference type="PROSITE" id="PS50195">
    <property type="entry name" value="PX"/>
    <property type="match status" value="1"/>
</dbReference>
<dbReference type="InterPro" id="IPR001683">
    <property type="entry name" value="PX_dom"/>
</dbReference>
<dbReference type="AlphaFoldDB" id="A0A556TIW8"/>
<feature type="coiled-coil region" evidence="1">
    <location>
        <begin position="725"/>
        <end position="752"/>
    </location>
</feature>
<dbReference type="InterPro" id="IPR037213">
    <property type="entry name" value="Run_dom_sf"/>
</dbReference>
<evidence type="ECO:0000256" key="3">
    <source>
        <dbReference type="SAM" id="Phobius"/>
    </source>
</evidence>
<dbReference type="Pfam" id="PF00787">
    <property type="entry name" value="PX"/>
    <property type="match status" value="1"/>
</dbReference>
<comment type="caution">
    <text evidence="6">The sequence shown here is derived from an EMBL/GenBank/DDBJ whole genome shotgun (WGS) entry which is preliminary data.</text>
</comment>
<dbReference type="OrthoDB" id="428895at2759"/>
<dbReference type="PANTHER" id="PTHR47194:SF3">
    <property type="entry name" value="SORTING NEXIN 29"/>
    <property type="match status" value="1"/>
</dbReference>
<name>A0A556TIW8_BAGYA</name>
<dbReference type="SMART" id="SM00312">
    <property type="entry name" value="PX"/>
    <property type="match status" value="1"/>
</dbReference>
<accession>A0A556TIW8</accession>
<dbReference type="PANTHER" id="PTHR47194">
    <property type="entry name" value="SORTING NEXIN-29-RELATED"/>
    <property type="match status" value="1"/>
</dbReference>
<feature type="region of interest" description="Disordered" evidence="2">
    <location>
        <begin position="653"/>
        <end position="710"/>
    </location>
</feature>
<keyword evidence="3" id="KW-1133">Transmembrane helix</keyword>
<gene>
    <name evidence="6" type="ORF">Baya_0654</name>
</gene>
<feature type="transmembrane region" description="Helical" evidence="3">
    <location>
        <begin position="42"/>
        <end position="60"/>
    </location>
</feature>
<feature type="region of interest" description="Disordered" evidence="2">
    <location>
        <begin position="512"/>
        <end position="601"/>
    </location>
</feature>
<evidence type="ECO:0000256" key="1">
    <source>
        <dbReference type="SAM" id="Coils"/>
    </source>
</evidence>
<feature type="region of interest" description="Disordered" evidence="2">
    <location>
        <begin position="101"/>
        <end position="123"/>
    </location>
</feature>
<evidence type="ECO:0000256" key="2">
    <source>
        <dbReference type="SAM" id="MobiDB-lite"/>
    </source>
</evidence>
<feature type="region of interest" description="Disordered" evidence="2">
    <location>
        <begin position="184"/>
        <end position="211"/>
    </location>
</feature>
<dbReference type="InterPro" id="IPR029365">
    <property type="entry name" value="TMEM238"/>
</dbReference>
<dbReference type="InterPro" id="IPR004012">
    <property type="entry name" value="Run_dom"/>
</dbReference>
<evidence type="ECO:0000259" key="5">
    <source>
        <dbReference type="PROSITE" id="PS50826"/>
    </source>
</evidence>
<protein>
    <submittedName>
        <fullName evidence="6">Sorting nexin-29</fullName>
    </submittedName>
</protein>
<proteinExistence type="predicted"/>
<dbReference type="InterPro" id="IPR036871">
    <property type="entry name" value="PX_dom_sf"/>
</dbReference>
<dbReference type="InterPro" id="IPR047329">
    <property type="entry name" value="RUN_SNX29"/>
</dbReference>
<keyword evidence="7" id="KW-1185">Reference proteome</keyword>
<dbReference type="GO" id="GO:0035091">
    <property type="term" value="F:phosphatidylinositol binding"/>
    <property type="evidence" value="ECO:0007669"/>
    <property type="project" value="InterPro"/>
</dbReference>
<evidence type="ECO:0000313" key="7">
    <source>
        <dbReference type="Proteomes" id="UP000319801"/>
    </source>
</evidence>
<dbReference type="Gene3D" id="3.30.1520.10">
    <property type="entry name" value="Phox-like domain"/>
    <property type="match status" value="1"/>
</dbReference>
<feature type="compositionally biased region" description="Polar residues" evidence="2">
    <location>
        <begin position="677"/>
        <end position="693"/>
    </location>
</feature>
<dbReference type="CDD" id="cd17689">
    <property type="entry name" value="RUN_SNX29"/>
    <property type="match status" value="1"/>
</dbReference>
<feature type="region of interest" description="Disordered" evidence="2">
    <location>
        <begin position="460"/>
        <end position="490"/>
    </location>
</feature>
<feature type="transmembrane region" description="Helical" evidence="3">
    <location>
        <begin position="150"/>
        <end position="173"/>
    </location>
</feature>
<dbReference type="SMART" id="SM00593">
    <property type="entry name" value="RUN"/>
    <property type="match status" value="1"/>
</dbReference>
<keyword evidence="1" id="KW-0175">Coiled coil</keyword>
<evidence type="ECO:0000313" key="6">
    <source>
        <dbReference type="EMBL" id="TSK14671.1"/>
    </source>
</evidence>
<feature type="domain" description="PX" evidence="4">
    <location>
        <begin position="843"/>
        <end position="962"/>
    </location>
</feature>
<organism evidence="6 7">
    <name type="scientific">Bagarius yarrelli</name>
    <name type="common">Goonch</name>
    <name type="synonym">Bagrus yarrelli</name>
    <dbReference type="NCBI Taxonomy" id="175774"/>
    <lineage>
        <taxon>Eukaryota</taxon>
        <taxon>Metazoa</taxon>
        <taxon>Chordata</taxon>
        <taxon>Craniata</taxon>
        <taxon>Vertebrata</taxon>
        <taxon>Euteleostomi</taxon>
        <taxon>Actinopterygii</taxon>
        <taxon>Neopterygii</taxon>
        <taxon>Teleostei</taxon>
        <taxon>Ostariophysi</taxon>
        <taxon>Siluriformes</taxon>
        <taxon>Sisoridae</taxon>
        <taxon>Sisorinae</taxon>
        <taxon>Bagarius</taxon>
    </lineage>
</organism>
<dbReference type="EMBL" id="VCAZ01000002">
    <property type="protein sequence ID" value="TSK14671.1"/>
    <property type="molecule type" value="Genomic_DNA"/>
</dbReference>
<dbReference type="Pfam" id="PF02759">
    <property type="entry name" value="RUN"/>
    <property type="match status" value="1"/>
</dbReference>
<feature type="compositionally biased region" description="Polar residues" evidence="2">
    <location>
        <begin position="113"/>
        <end position="123"/>
    </location>
</feature>
<dbReference type="Proteomes" id="UP000319801">
    <property type="component" value="Unassembled WGS sequence"/>
</dbReference>
<reference evidence="6 7" key="1">
    <citation type="journal article" date="2019" name="Genome Biol. Evol.">
        <title>Whole-Genome Sequencing of the Giant Devil Catfish, Bagarius yarrelli.</title>
        <authorList>
            <person name="Jiang W."/>
            <person name="Lv Y."/>
            <person name="Cheng L."/>
            <person name="Yang K."/>
            <person name="Chao B."/>
            <person name="Wang X."/>
            <person name="Li Y."/>
            <person name="Pan X."/>
            <person name="You X."/>
            <person name="Zhang Y."/>
            <person name="Yang J."/>
            <person name="Li J."/>
            <person name="Zhang X."/>
            <person name="Liu S."/>
            <person name="Sun C."/>
            <person name="Yang J."/>
            <person name="Shi Q."/>
        </authorList>
    </citation>
    <scope>NUCLEOTIDE SEQUENCE [LARGE SCALE GENOMIC DNA]</scope>
    <source>
        <strain evidence="6">JWS20170419001</strain>
        <tissue evidence="6">Muscle</tissue>
    </source>
</reference>
<keyword evidence="3" id="KW-0812">Transmembrane</keyword>
<dbReference type="CDD" id="cd07277">
    <property type="entry name" value="PX_RUN"/>
    <property type="match status" value="1"/>
</dbReference>
<evidence type="ECO:0000259" key="4">
    <source>
        <dbReference type="PROSITE" id="PS50195"/>
    </source>
</evidence>
<feature type="compositionally biased region" description="Polar residues" evidence="2">
    <location>
        <begin position="185"/>
        <end position="201"/>
    </location>
</feature>
<dbReference type="InterPro" id="IPR037916">
    <property type="entry name" value="SNX29_PX"/>
</dbReference>
<sequence length="1002" mass="111339">MEKGVQGVGRCRFSFWFAVFHDVLGLLILLSGVFWDIFFNDLLIYSGAVVIFLSLIWWVFWYTGNIEVPPAELEEDINVYRKTKGISGVVRKVSDRLSNGLGSFRKSGKGNATRENSQQKGTSSTNICMISYTNTQPMGPPNNLTRESNIRVILIVVFVFLGSFITLTLIQVVRRKACRPLFKTKAQQAETSESDTGSEATGKSDAGSADMEDATCKTQCNTSLPLPSTEEGTTMLVTTKTVQTYNYRTQYTKDCQIRFGGRKEIASDSDSRVICLCAQFEAVLQHGLRKTRGLALTAAAIKQVAGFTSKTEGDLTFWLYVKEHLNRHELQRFYSLHNIWSELGRGRAWLRCALNEHSLERYLHMLLADRTRLSAFYEEWAFILDEERASMLPTMAAGLNSILFAINIDNTDLNGQARTGASVSLLLKESTQGMSSLWKESAQGVSSLLREIGTATAVVPGFAPRSDCPSDPLPVLPRSTSADSGLRKERRRKKKITNIISFDDDLDAGAEDEDEGFGCVGSSLRKSTTGDVNSEDALEASESSPLQNGLPEPEHGIIGWAETPPQNGVLRDSKCNNHEEDEDEDFYDKSQPALQGDQESGEQVVIGSLSSVSTWSPRPIISEIDNDSSDIFIPLTTAETYSPKVDGSVETIGFHEQTESSSPTTDTEKPKAESEFSMDSSLMNQDASVSSVETGPGLPDSMTIDRKSPQARSLRSLLDGEMEHSAGLRLEVDSLKKKLAELEERHTAKVQALGRENEVLKVQLKKYVGAVQMLKRENNQSIDSIPSLRNCEGSAPAVQHRSVADVEELAASYERKLIEVPGDLSQTSDDPSLSDFETRAHRALVNVWIPSVFLQGRTANAYHVYQVYIRILDNEWNVYRRYAEFRALHNHLRAKFPQVDTFSFPPKKAIGNKDAKFVEERRKHLQCYLRTVMNKLIQTLPEFTASPSKETLLQLLPFCQDVPAATESGNKTGRSKTSSRFPRLGRSSGRDARNPEPQSGDL</sequence>
<feature type="domain" description="RUN" evidence="5">
    <location>
        <begin position="267"/>
        <end position="411"/>
    </location>
</feature>
<dbReference type="PROSITE" id="PS50826">
    <property type="entry name" value="RUN"/>
    <property type="match status" value="1"/>
</dbReference>
<dbReference type="Gene3D" id="1.20.58.900">
    <property type="match status" value="1"/>
</dbReference>
<feature type="transmembrane region" description="Helical" evidence="3">
    <location>
        <begin position="15"/>
        <end position="35"/>
    </location>
</feature>
<feature type="compositionally biased region" description="Polar residues" evidence="2">
    <location>
        <begin position="967"/>
        <end position="980"/>
    </location>
</feature>
<keyword evidence="3" id="KW-0472">Membrane</keyword>
<dbReference type="SUPFAM" id="SSF140741">
    <property type="entry name" value="RUN domain-like"/>
    <property type="match status" value="1"/>
</dbReference>
<dbReference type="Pfam" id="PF15125">
    <property type="entry name" value="TMEM238"/>
    <property type="match status" value="1"/>
</dbReference>